<sequence>MVPSTPSLGGMYLKIHFTHQIQEIRKISVTFPICHGVYLAYC</sequence>
<organism evidence="1 2">
    <name type="scientific">Microcystis aeruginosa PCC 9432</name>
    <dbReference type="NCBI Taxonomy" id="1160280"/>
    <lineage>
        <taxon>Bacteria</taxon>
        <taxon>Bacillati</taxon>
        <taxon>Cyanobacteriota</taxon>
        <taxon>Cyanophyceae</taxon>
        <taxon>Oscillatoriophycideae</taxon>
        <taxon>Chroococcales</taxon>
        <taxon>Microcystaceae</taxon>
        <taxon>Microcystis</taxon>
    </lineage>
</organism>
<comment type="caution">
    <text evidence="1">The sequence shown here is derived from an EMBL/GenBank/DDBJ whole genome shotgun (WGS) entry which is preliminary data.</text>
</comment>
<dbReference type="AlphaFoldDB" id="A0A822LCD6"/>
<gene>
    <name evidence="1" type="ORF">MICCA_3330029</name>
</gene>
<dbReference type="Proteomes" id="UP000005806">
    <property type="component" value="Unassembled WGS sequence"/>
</dbReference>
<name>A0A822LCD6_MICAE</name>
<evidence type="ECO:0000313" key="2">
    <source>
        <dbReference type="Proteomes" id="UP000005806"/>
    </source>
</evidence>
<dbReference type="EMBL" id="CAIH01000261">
    <property type="protein sequence ID" value="CCH93791.1"/>
    <property type="molecule type" value="Genomic_DNA"/>
</dbReference>
<protein>
    <submittedName>
        <fullName evidence="1">Similarity</fullName>
    </submittedName>
</protein>
<evidence type="ECO:0000313" key="1">
    <source>
        <dbReference type="EMBL" id="CCH93791.1"/>
    </source>
</evidence>
<proteinExistence type="predicted"/>
<accession>A0A822LCD6</accession>
<reference evidence="1 2" key="1">
    <citation type="submission" date="2012-04" db="EMBL/GenBank/DDBJ databases">
        <authorList>
            <person name="Genoscope - CEA"/>
        </authorList>
    </citation>
    <scope>NUCLEOTIDE SEQUENCE [LARGE SCALE GENOMIC DNA]</scope>
    <source>
        <strain evidence="1 2">9432</strain>
    </source>
</reference>